<organism evidence="1 2">
    <name type="scientific">Nicotiana tabacum</name>
    <name type="common">Common tobacco</name>
    <dbReference type="NCBI Taxonomy" id="4097"/>
    <lineage>
        <taxon>Eukaryota</taxon>
        <taxon>Viridiplantae</taxon>
        <taxon>Streptophyta</taxon>
        <taxon>Embryophyta</taxon>
        <taxon>Tracheophyta</taxon>
        <taxon>Spermatophyta</taxon>
        <taxon>Magnoliopsida</taxon>
        <taxon>eudicotyledons</taxon>
        <taxon>Gunneridae</taxon>
        <taxon>Pentapetalae</taxon>
        <taxon>asterids</taxon>
        <taxon>lamiids</taxon>
        <taxon>Solanales</taxon>
        <taxon>Solanaceae</taxon>
        <taxon>Nicotianoideae</taxon>
        <taxon>Nicotianeae</taxon>
        <taxon>Nicotiana</taxon>
    </lineage>
</organism>
<proteinExistence type="predicted"/>
<protein>
    <submittedName>
        <fullName evidence="2">Disease resistance RPP13-like protein 3 isoform X1</fullName>
    </submittedName>
</protein>
<evidence type="ECO:0000313" key="2">
    <source>
        <dbReference type="RefSeq" id="XP_075105236.1"/>
    </source>
</evidence>
<name>A0AC58U6X4_TOBAC</name>
<dbReference type="Proteomes" id="UP000790787">
    <property type="component" value="Chromosome 3"/>
</dbReference>
<accession>A0AC58U6X4</accession>
<evidence type="ECO:0000313" key="1">
    <source>
        <dbReference type="Proteomes" id="UP000790787"/>
    </source>
</evidence>
<sequence length="1329" mass="152877">MEREKRESLFNYCGGILKAAFYKIMELCSTTQGSSATHRSETSQPSRGVVSLGDPTDHPVETQILSTTTMERGKEIKEEREKGELANNFEESFSALRKDIVNVLDFIKSFKNEENQIALDEDIIEILELELAFVCTYVQLSYSDLEEFEDVMTRKEQRIRDLLRSIFNHVGRNMLFKYDMHHGLPCFMDNMDDCISSRYRSESTATMTEEQLDLLLLNLHHLSKYHAKQVFPSVSEYEILQNVCGNIKDFHGLKVNGSFEHDIIEYVLPQFKLMAERVGLFLWDSWIHGDSRLFELAHLLLNVVPIELEVMHICFTNLKASTSAEVGNFIKQLLETFSDILREYLIHLQEHMVNVITASSSGARDIHVMIEFLLIILTDVPKDFIRNGKLFEFLARVGALTRGVSAIACNLEEKSRNGESTNETNGATLGLLENIKFLKRELKDVYLKAPDSPQLCFPMSDGPLFMHLLLRHLNDILSSNVYSVALIKEEIRLVKEDLEFIRSFFENVEQELYKDLWARTLDVAYEAKNVIDSIILRDNGLLHLIFSLPFAIKKTNLIKEEVSNFLEKISKNRGVIVVNTPNKPVERKSSIVGKIIVGFKEETYLIIRKLSNGPKTLDIISITGMPGSGKTTLAYKVYNDKSVSSHFDIRAWCTVDQKYDEKDLLEKLFKQVTGSASKFSENIDVADELWKNLFGKKYLIVLDDLWDTAAWDKLRRHFPRVEKGSRIILTTRDKKVALYAQHHSDPLDLRLLRLAESMELLEKRVFGKESFPDELLDVGKEIVQNCKGLPLVVDLIAGVIARKEKKRSVWLDVLNNLHSFIFKKEVEVMKVIGLSYEHLPDHLKPCLLYFASYQKGIALNVLVLKNLWCGEGLVQQTEMKSLEEVMEVYLDNLISSSLLISFNEIGNDRTCQIHDLVHDFCLIKAREEKLFDLISSSAPSSSSSDLMSRQITIEYDKEHFGHNNFVLFDSKKKRHSAKHLYSLRITGHELDNRLYDTCHLRHLRLLGVLYLEGSFIKVNDSLLNEICTLVHLRFLQIKTEVKSLPSSFSNLWNLETLLVENDGPPLVLLPTILDLVKLRVLDIDDCSIFDLDTNEPILVAEDSKLENLRILGLKLSYSKDIEDIFKRFPNLQELDFFLKESWDCSAEQYWFPKLDFLNELASLHVEFESSNSNDCAPSIETNRPWDFRFPLSLKILGLCKFPLTSDSLSTIAKLPKLEELYLEDTIIEGEKWNMGEEDTFQKLKCLTLQRVSLAKWEVREESFPAVEKLRLWECPKLVEIPPSFGNICSLKIIELWRSPQLEASALKIKQDVEEMMGDIQNACKEFIQL</sequence>
<gene>
    <name evidence="2" type="primary">LOC107786449</name>
</gene>
<reference evidence="1" key="1">
    <citation type="journal article" date="2014" name="Nat. Commun.">
        <title>The tobacco genome sequence and its comparison with those of tomato and potato.</title>
        <authorList>
            <person name="Sierro N."/>
            <person name="Battey J.N."/>
            <person name="Ouadi S."/>
            <person name="Bakaher N."/>
            <person name="Bovet L."/>
            <person name="Willig A."/>
            <person name="Goepfert S."/>
            <person name="Peitsch M.C."/>
            <person name="Ivanov N.V."/>
        </authorList>
    </citation>
    <scope>NUCLEOTIDE SEQUENCE [LARGE SCALE GENOMIC DNA]</scope>
</reference>
<keyword evidence="1" id="KW-1185">Reference proteome</keyword>
<reference evidence="2" key="2">
    <citation type="submission" date="2025-08" db="UniProtKB">
        <authorList>
            <consortium name="RefSeq"/>
        </authorList>
    </citation>
    <scope>IDENTIFICATION</scope>
    <source>
        <tissue evidence="2">Leaf</tissue>
    </source>
</reference>
<dbReference type="RefSeq" id="XP_075105236.1">
    <property type="nucleotide sequence ID" value="XM_075249135.1"/>
</dbReference>